<evidence type="ECO:0000313" key="2">
    <source>
        <dbReference type="EMBL" id="KAJ5377034.1"/>
    </source>
</evidence>
<dbReference type="RefSeq" id="XP_056482064.1">
    <property type="nucleotide sequence ID" value="XM_056638557.1"/>
</dbReference>
<feature type="compositionally biased region" description="Polar residues" evidence="1">
    <location>
        <begin position="170"/>
        <end position="184"/>
    </location>
</feature>
<protein>
    <submittedName>
        <fullName evidence="2">Uncharacterized protein</fullName>
    </submittedName>
</protein>
<dbReference type="InterPro" id="IPR022190">
    <property type="entry name" value="DUF3716"/>
</dbReference>
<dbReference type="AlphaFoldDB" id="A0A9W9VDS9"/>
<dbReference type="EMBL" id="JAPZBU010000012">
    <property type="protein sequence ID" value="KAJ5377034.1"/>
    <property type="molecule type" value="Genomic_DNA"/>
</dbReference>
<reference evidence="2" key="1">
    <citation type="submission" date="2022-12" db="EMBL/GenBank/DDBJ databases">
        <authorList>
            <person name="Petersen C."/>
        </authorList>
    </citation>
    <scope>NUCLEOTIDE SEQUENCE</scope>
    <source>
        <strain evidence="2">IBT 29677</strain>
    </source>
</reference>
<evidence type="ECO:0000313" key="3">
    <source>
        <dbReference type="Proteomes" id="UP001147747"/>
    </source>
</evidence>
<keyword evidence="3" id="KW-1185">Reference proteome</keyword>
<proteinExistence type="predicted"/>
<dbReference type="Pfam" id="PF12511">
    <property type="entry name" value="DUF3716"/>
    <property type="match status" value="1"/>
</dbReference>
<dbReference type="OrthoDB" id="4369756at2759"/>
<name>A0A9W9VDS9_9EURO</name>
<accession>A0A9W9VDS9</accession>
<comment type="caution">
    <text evidence="2">The sequence shown here is derived from an EMBL/GenBank/DDBJ whole genome shotgun (WGS) entry which is preliminary data.</text>
</comment>
<gene>
    <name evidence="2" type="ORF">N7509_013920</name>
</gene>
<dbReference type="Proteomes" id="UP001147747">
    <property type="component" value="Unassembled WGS sequence"/>
</dbReference>
<sequence length="277" mass="30142">MSTNPKLMSGECQPAFGVANSGDWPDVDWREINGKPHHRVATNLFAFRAIYGQRFGEAAPSGQGCITCQDGHGPFMACKIAYLPQVSDTKGKIFPSKALFGGSCMGCGLSGAGNRCSRWQPPEPQWVREYFMEKVPSLQLSVQFACKPYPTPAAHVLEQSQQQPQEGQQRNSSTPNGDARSSSGVITLTASPESSSTMLVASPRCRCSTFTTTSQGQVMSLPPPGARYISPLNEANVYNDIQSLEHVLSEVRLASARAAFDVDLLVRRREELLQKAN</sequence>
<evidence type="ECO:0000256" key="1">
    <source>
        <dbReference type="SAM" id="MobiDB-lite"/>
    </source>
</evidence>
<feature type="compositionally biased region" description="Low complexity" evidence="1">
    <location>
        <begin position="159"/>
        <end position="169"/>
    </location>
</feature>
<feature type="region of interest" description="Disordered" evidence="1">
    <location>
        <begin position="157"/>
        <end position="184"/>
    </location>
</feature>
<reference evidence="2" key="2">
    <citation type="journal article" date="2023" name="IMA Fungus">
        <title>Comparative genomic study of the Penicillium genus elucidates a diverse pangenome and 15 lateral gene transfer events.</title>
        <authorList>
            <person name="Petersen C."/>
            <person name="Sorensen T."/>
            <person name="Nielsen M.R."/>
            <person name="Sondergaard T.E."/>
            <person name="Sorensen J.L."/>
            <person name="Fitzpatrick D.A."/>
            <person name="Frisvad J.C."/>
            <person name="Nielsen K.L."/>
        </authorList>
    </citation>
    <scope>NUCLEOTIDE SEQUENCE</scope>
    <source>
        <strain evidence="2">IBT 29677</strain>
    </source>
</reference>
<organism evidence="2 3">
    <name type="scientific">Penicillium cosmopolitanum</name>
    <dbReference type="NCBI Taxonomy" id="1131564"/>
    <lineage>
        <taxon>Eukaryota</taxon>
        <taxon>Fungi</taxon>
        <taxon>Dikarya</taxon>
        <taxon>Ascomycota</taxon>
        <taxon>Pezizomycotina</taxon>
        <taxon>Eurotiomycetes</taxon>
        <taxon>Eurotiomycetidae</taxon>
        <taxon>Eurotiales</taxon>
        <taxon>Aspergillaceae</taxon>
        <taxon>Penicillium</taxon>
    </lineage>
</organism>
<dbReference type="GeneID" id="81377537"/>